<sequence length="205" mass="22474">MRDDVRMPGAAPDSRARSAGQKSGTDGGEGARAPGQAESRRGGGGRAGAGGVLRWRSVNQRSRRSRGKSLVFCRPVLLFKNNLRFEERLSSCSHLTDDSLRRMEVLGPTVRRDGGKKFSRTVMPCDTPSLQSRLWPGDRNAAPVIDKDKKRCDPIYVSESSTAAMGDGNDSWDCNFERERRTTQSPADPSLKIIDLPELIRPAGC</sequence>
<dbReference type="Proteomes" id="UP000290572">
    <property type="component" value="Unassembled WGS sequence"/>
</dbReference>
<feature type="compositionally biased region" description="Gly residues" evidence="1">
    <location>
        <begin position="42"/>
        <end position="51"/>
    </location>
</feature>
<organism evidence="2 3">
    <name type="scientific">Labeo rohita</name>
    <name type="common">Indian major carp</name>
    <name type="synonym">Cyprinus rohita</name>
    <dbReference type="NCBI Taxonomy" id="84645"/>
    <lineage>
        <taxon>Eukaryota</taxon>
        <taxon>Metazoa</taxon>
        <taxon>Chordata</taxon>
        <taxon>Craniata</taxon>
        <taxon>Vertebrata</taxon>
        <taxon>Euteleostomi</taxon>
        <taxon>Actinopterygii</taxon>
        <taxon>Neopterygii</taxon>
        <taxon>Teleostei</taxon>
        <taxon>Ostariophysi</taxon>
        <taxon>Cypriniformes</taxon>
        <taxon>Cyprinidae</taxon>
        <taxon>Labeoninae</taxon>
        <taxon>Labeonini</taxon>
        <taxon>Labeo</taxon>
    </lineage>
</organism>
<protein>
    <submittedName>
        <fullName evidence="2">Uncharacterized protein</fullName>
    </submittedName>
</protein>
<feature type="region of interest" description="Disordered" evidence="1">
    <location>
        <begin position="1"/>
        <end position="60"/>
    </location>
</feature>
<keyword evidence="3" id="KW-1185">Reference proteome</keyword>
<accession>A0A498M6X7</accession>
<gene>
    <name evidence="2" type="ORF">ROHU_027507</name>
</gene>
<dbReference type="AlphaFoldDB" id="A0A498M6X7"/>
<comment type="caution">
    <text evidence="2">The sequence shown here is derived from an EMBL/GenBank/DDBJ whole genome shotgun (WGS) entry which is preliminary data.</text>
</comment>
<evidence type="ECO:0000256" key="1">
    <source>
        <dbReference type="SAM" id="MobiDB-lite"/>
    </source>
</evidence>
<proteinExistence type="predicted"/>
<reference evidence="2 3" key="1">
    <citation type="submission" date="2018-03" db="EMBL/GenBank/DDBJ databases">
        <title>Draft genome sequence of Rohu Carp (Labeo rohita).</title>
        <authorList>
            <person name="Das P."/>
            <person name="Kushwaha B."/>
            <person name="Joshi C.G."/>
            <person name="Kumar D."/>
            <person name="Nagpure N.S."/>
            <person name="Sahoo L."/>
            <person name="Das S.P."/>
            <person name="Bit A."/>
            <person name="Patnaik S."/>
            <person name="Meher P.K."/>
            <person name="Jayasankar P."/>
            <person name="Koringa P.G."/>
            <person name="Patel N.V."/>
            <person name="Hinsu A.T."/>
            <person name="Kumar R."/>
            <person name="Pandey M."/>
            <person name="Agarwal S."/>
            <person name="Srivastava S."/>
            <person name="Singh M."/>
            <person name="Iquebal M.A."/>
            <person name="Jaiswal S."/>
            <person name="Angadi U.B."/>
            <person name="Kumar N."/>
            <person name="Raza M."/>
            <person name="Shah T.M."/>
            <person name="Rai A."/>
            <person name="Jena J.K."/>
        </authorList>
    </citation>
    <scope>NUCLEOTIDE SEQUENCE [LARGE SCALE GENOMIC DNA]</scope>
    <source>
        <strain evidence="2">DASCIFA01</strain>
        <tissue evidence="2">Testis</tissue>
    </source>
</reference>
<evidence type="ECO:0000313" key="2">
    <source>
        <dbReference type="EMBL" id="RXN16401.1"/>
    </source>
</evidence>
<dbReference type="EMBL" id="QBIY01012790">
    <property type="protein sequence ID" value="RXN16401.1"/>
    <property type="molecule type" value="Genomic_DNA"/>
</dbReference>
<name>A0A498M6X7_LABRO</name>
<evidence type="ECO:0000313" key="3">
    <source>
        <dbReference type="Proteomes" id="UP000290572"/>
    </source>
</evidence>